<keyword evidence="1" id="KW-1133">Transmembrane helix</keyword>
<keyword evidence="4" id="KW-1185">Reference proteome</keyword>
<proteinExistence type="predicted"/>
<feature type="domain" description="YcxB-like C-terminal" evidence="2">
    <location>
        <begin position="102"/>
        <end position="162"/>
    </location>
</feature>
<dbReference type="AlphaFoldDB" id="A0A1T4Y650"/>
<dbReference type="EMBL" id="FUYE01000007">
    <property type="protein sequence ID" value="SKA97216.1"/>
    <property type="molecule type" value="Genomic_DNA"/>
</dbReference>
<dbReference type="InterPro" id="IPR025588">
    <property type="entry name" value="YcxB-like_C"/>
</dbReference>
<dbReference type="RefSeq" id="WP_078813766.1">
    <property type="nucleotide sequence ID" value="NZ_FUYE01000007.1"/>
</dbReference>
<keyword evidence="1" id="KW-0812">Transmembrane</keyword>
<sequence length="172" mass="19893">MNEEITASCKWDVVSHLPSFKWANWGERWRLPVLVLMAVGISFYLLWFIAKKDHIAFQDIMPWVLMICACGYASKRILGFKAEYIRQLKATPGYGQMAVWTINEEGYEERLSSHHAFIAWKDVCESKVTPDGVMIFLPEGTFNWLPKRAFSESDYSRFLGFIASKTKHSKIS</sequence>
<evidence type="ECO:0000256" key="1">
    <source>
        <dbReference type="SAM" id="Phobius"/>
    </source>
</evidence>
<gene>
    <name evidence="3" type="ORF">SAMN02745166_02573</name>
</gene>
<dbReference type="STRING" id="48467.SAMN02745166_02573"/>
<reference evidence="4" key="1">
    <citation type="submission" date="2017-02" db="EMBL/GenBank/DDBJ databases">
        <authorList>
            <person name="Varghese N."/>
            <person name="Submissions S."/>
        </authorList>
    </citation>
    <scope>NUCLEOTIDE SEQUENCE [LARGE SCALE GENOMIC DNA]</scope>
    <source>
        <strain evidence="4">ATCC 700200</strain>
    </source>
</reference>
<feature type="transmembrane region" description="Helical" evidence="1">
    <location>
        <begin position="55"/>
        <end position="74"/>
    </location>
</feature>
<name>A0A1T4Y650_9BACT</name>
<dbReference type="Proteomes" id="UP000190774">
    <property type="component" value="Unassembled WGS sequence"/>
</dbReference>
<accession>A0A1T4Y650</accession>
<evidence type="ECO:0000259" key="2">
    <source>
        <dbReference type="Pfam" id="PF14317"/>
    </source>
</evidence>
<dbReference type="OrthoDB" id="514127at2"/>
<evidence type="ECO:0000313" key="4">
    <source>
        <dbReference type="Proteomes" id="UP000190774"/>
    </source>
</evidence>
<evidence type="ECO:0000313" key="3">
    <source>
        <dbReference type="EMBL" id="SKA97216.1"/>
    </source>
</evidence>
<organism evidence="3 4">
    <name type="scientific">Prosthecobacter debontii</name>
    <dbReference type="NCBI Taxonomy" id="48467"/>
    <lineage>
        <taxon>Bacteria</taxon>
        <taxon>Pseudomonadati</taxon>
        <taxon>Verrucomicrobiota</taxon>
        <taxon>Verrucomicrobiia</taxon>
        <taxon>Verrucomicrobiales</taxon>
        <taxon>Verrucomicrobiaceae</taxon>
        <taxon>Prosthecobacter</taxon>
    </lineage>
</organism>
<dbReference type="Pfam" id="PF14317">
    <property type="entry name" value="YcxB"/>
    <property type="match status" value="1"/>
</dbReference>
<protein>
    <submittedName>
        <fullName evidence="3">YcxB-like protein</fullName>
    </submittedName>
</protein>
<keyword evidence="1" id="KW-0472">Membrane</keyword>
<feature type="transmembrane region" description="Helical" evidence="1">
    <location>
        <begin position="31"/>
        <end position="49"/>
    </location>
</feature>